<organism evidence="1 2">
    <name type="scientific">Hymenobacter swuensis DY53</name>
    <dbReference type="NCBI Taxonomy" id="1227739"/>
    <lineage>
        <taxon>Bacteria</taxon>
        <taxon>Pseudomonadati</taxon>
        <taxon>Bacteroidota</taxon>
        <taxon>Cytophagia</taxon>
        <taxon>Cytophagales</taxon>
        <taxon>Hymenobacteraceae</taxon>
        <taxon>Hymenobacter</taxon>
    </lineage>
</organism>
<reference evidence="1 2" key="1">
    <citation type="submission" date="2014-01" db="EMBL/GenBank/DDBJ databases">
        <title>Complete genome sequence of ionizing-radiation resistance bacterium Hymenobacter swuensis DY53.</title>
        <authorList>
            <person name="Jung J.-H."/>
            <person name="Jeong S.-W."/>
            <person name="Joe M.-H."/>
            <person name="Cho y.-j."/>
            <person name="Kim M.-K."/>
            <person name="Lim S.-Y."/>
        </authorList>
    </citation>
    <scope>NUCLEOTIDE SEQUENCE [LARGE SCALE GENOMIC DNA]</scope>
    <source>
        <strain evidence="1 2">DY53</strain>
    </source>
</reference>
<protein>
    <submittedName>
        <fullName evidence="1">Uncharacterized protein</fullName>
    </submittedName>
</protein>
<dbReference type="AlphaFoldDB" id="W8FDY9"/>
<dbReference type="KEGG" id="hsw:Hsw_4305"/>
<gene>
    <name evidence="1" type="ORF">Hsw_4305</name>
</gene>
<proteinExistence type="predicted"/>
<sequence>MQDEKSCLPLQPASIGRGLQHADYAAFERHTVGPNGALHTFFE</sequence>
<evidence type="ECO:0000313" key="2">
    <source>
        <dbReference type="Proteomes" id="UP000019423"/>
    </source>
</evidence>
<accession>W8FDY9</accession>
<dbReference type="Proteomes" id="UP000019423">
    <property type="component" value="Chromosome"/>
</dbReference>
<evidence type="ECO:0000313" key="1">
    <source>
        <dbReference type="EMBL" id="AHJ99900.1"/>
    </source>
</evidence>
<dbReference type="EMBL" id="CP007145">
    <property type="protein sequence ID" value="AHJ99900.1"/>
    <property type="molecule type" value="Genomic_DNA"/>
</dbReference>
<dbReference type="HOGENOM" id="CLU_3234643_0_0_10"/>
<name>W8FDY9_9BACT</name>
<keyword evidence="2" id="KW-1185">Reference proteome</keyword>